<evidence type="ECO:0000256" key="1">
    <source>
        <dbReference type="SAM" id="SignalP"/>
    </source>
</evidence>
<reference evidence="3" key="1">
    <citation type="journal article" date="2019" name="Int. J. Syst. Evol. Microbiol.">
        <title>The Global Catalogue of Microorganisms (GCM) 10K type strain sequencing project: providing services to taxonomists for standard genome sequencing and annotation.</title>
        <authorList>
            <consortium name="The Broad Institute Genomics Platform"/>
            <consortium name="The Broad Institute Genome Sequencing Center for Infectious Disease"/>
            <person name="Wu L."/>
            <person name="Ma J."/>
        </authorList>
    </citation>
    <scope>NUCLEOTIDE SEQUENCE [LARGE SCALE GENOMIC DNA]</scope>
    <source>
        <strain evidence="3">NBRC 110107</strain>
    </source>
</reference>
<keyword evidence="3" id="KW-1185">Reference proteome</keyword>
<organism evidence="2 3">
    <name type="scientific">Brevundimonas denitrificans</name>
    <dbReference type="NCBI Taxonomy" id="1443434"/>
    <lineage>
        <taxon>Bacteria</taxon>
        <taxon>Pseudomonadati</taxon>
        <taxon>Pseudomonadota</taxon>
        <taxon>Alphaproteobacteria</taxon>
        <taxon>Caulobacterales</taxon>
        <taxon>Caulobacteraceae</taxon>
        <taxon>Brevundimonas</taxon>
    </lineage>
</organism>
<dbReference type="EMBL" id="BSOY01000022">
    <property type="protein sequence ID" value="GLS01292.1"/>
    <property type="molecule type" value="Genomic_DNA"/>
</dbReference>
<sequence length="100" mass="10414">MKTFASLVAALSVSLAAGAASAQEARVQWGDLDLSSAAGADAFDARVAAAASRMCRGVKRPGSRISDRAFCRTAFRDEAVRQLPGSAQVDYALSRLPLIA</sequence>
<evidence type="ECO:0000313" key="3">
    <source>
        <dbReference type="Proteomes" id="UP001156921"/>
    </source>
</evidence>
<dbReference type="InterPro" id="IPR030972">
    <property type="entry name" value="UrcA_uranyl"/>
</dbReference>
<dbReference type="RefSeq" id="WP_284222147.1">
    <property type="nucleotide sequence ID" value="NZ_BSOY01000022.1"/>
</dbReference>
<gene>
    <name evidence="2" type="ORF">GCM10007859_13040</name>
</gene>
<proteinExistence type="predicted"/>
<accession>A0ABQ6BJB0</accession>
<evidence type="ECO:0000313" key="2">
    <source>
        <dbReference type="EMBL" id="GLS01292.1"/>
    </source>
</evidence>
<feature type="signal peptide" evidence="1">
    <location>
        <begin position="1"/>
        <end position="22"/>
    </location>
</feature>
<comment type="caution">
    <text evidence="2">The sequence shown here is derived from an EMBL/GenBank/DDBJ whole genome shotgun (WGS) entry which is preliminary data.</text>
</comment>
<feature type="chain" id="PRO_5046731660" description="UrcA family protein" evidence="1">
    <location>
        <begin position="23"/>
        <end position="100"/>
    </location>
</feature>
<dbReference type="Proteomes" id="UP001156921">
    <property type="component" value="Unassembled WGS sequence"/>
</dbReference>
<keyword evidence="1" id="KW-0732">Signal</keyword>
<dbReference type="NCBIfam" id="TIGR04433">
    <property type="entry name" value="UrcA_uranyl"/>
    <property type="match status" value="1"/>
</dbReference>
<protein>
    <recommendedName>
        <fullName evidence="4">UrcA family protein</fullName>
    </recommendedName>
</protein>
<evidence type="ECO:0008006" key="4">
    <source>
        <dbReference type="Google" id="ProtNLM"/>
    </source>
</evidence>
<name>A0ABQ6BJB0_9CAUL</name>